<protein>
    <recommendedName>
        <fullName evidence="9">E3 ubiquitin-protein ligase</fullName>
        <ecNumber evidence="9">2.3.2.27</ecNumber>
    </recommendedName>
</protein>
<keyword evidence="7 9" id="KW-0862">Zinc</keyword>
<dbReference type="InterPro" id="IPR017907">
    <property type="entry name" value="Znf_RING_CS"/>
</dbReference>
<dbReference type="FunFam" id="3.30.40.10:FF:000857">
    <property type="entry name" value="E3 ubiquitin-protein ligase DTX3L"/>
    <property type="match status" value="1"/>
</dbReference>
<dbReference type="InterPro" id="IPR057051">
    <property type="entry name" value="PARP14_RPM_1"/>
</dbReference>
<dbReference type="GO" id="GO:0008270">
    <property type="term" value="F:zinc ion binding"/>
    <property type="evidence" value="ECO:0007669"/>
    <property type="project" value="UniProtKB-KW"/>
</dbReference>
<dbReference type="InterPro" id="IPR048418">
    <property type="entry name" value="DTX3L_a/b_dom"/>
</dbReference>
<evidence type="ECO:0000256" key="5">
    <source>
        <dbReference type="ARBA" id="ARBA00022723"/>
    </source>
</evidence>
<feature type="region of interest" description="Disordered" evidence="10">
    <location>
        <begin position="89"/>
        <end position="123"/>
    </location>
</feature>
<evidence type="ECO:0000313" key="13">
    <source>
        <dbReference type="Proteomes" id="UP001610411"/>
    </source>
</evidence>
<dbReference type="CDD" id="cd16712">
    <property type="entry name" value="RING-HC_DTX3L"/>
    <property type="match status" value="1"/>
</dbReference>
<feature type="region of interest" description="Disordered" evidence="10">
    <location>
        <begin position="530"/>
        <end position="549"/>
    </location>
</feature>
<keyword evidence="6 8" id="KW-0863">Zinc-finger</keyword>
<dbReference type="SUPFAM" id="SSF57850">
    <property type="entry name" value="RING/U-box"/>
    <property type="match status" value="1"/>
</dbReference>
<evidence type="ECO:0000256" key="7">
    <source>
        <dbReference type="ARBA" id="ARBA00022833"/>
    </source>
</evidence>
<dbReference type="GO" id="GO:0016567">
    <property type="term" value="P:protein ubiquitination"/>
    <property type="evidence" value="ECO:0007669"/>
    <property type="project" value="UniProtKB-UniRule"/>
</dbReference>
<dbReference type="InterPro" id="IPR013083">
    <property type="entry name" value="Znf_RING/FYVE/PHD"/>
</dbReference>
<dbReference type="PROSITE" id="PS00518">
    <property type="entry name" value="ZF_RING_1"/>
    <property type="match status" value="1"/>
</dbReference>
<dbReference type="InterPro" id="IPR039396">
    <property type="entry name" value="Deltex_C"/>
</dbReference>
<evidence type="ECO:0000256" key="1">
    <source>
        <dbReference type="ARBA" id="ARBA00000900"/>
    </source>
</evidence>
<dbReference type="Pfam" id="PF13923">
    <property type="entry name" value="zf-C3HC4_2"/>
    <property type="match status" value="1"/>
</dbReference>
<feature type="compositionally biased region" description="Polar residues" evidence="10">
    <location>
        <begin position="211"/>
        <end position="220"/>
    </location>
</feature>
<dbReference type="InterPro" id="IPR012677">
    <property type="entry name" value="Nucleotide-bd_a/b_plait_sf"/>
</dbReference>
<evidence type="ECO:0000256" key="10">
    <source>
        <dbReference type="SAM" id="MobiDB-lite"/>
    </source>
</evidence>
<keyword evidence="13" id="KW-1185">Reference proteome</keyword>
<evidence type="ECO:0000313" key="12">
    <source>
        <dbReference type="EMBL" id="KAL2805006.1"/>
    </source>
</evidence>
<evidence type="ECO:0000256" key="9">
    <source>
        <dbReference type="RuleBase" id="RU367105"/>
    </source>
</evidence>
<dbReference type="EC" id="2.3.2.27" evidence="9"/>
<dbReference type="Gene3D" id="3.30.40.10">
    <property type="entry name" value="Zinc/RING finger domain, C3HC4 (zinc finger)"/>
    <property type="match status" value="1"/>
</dbReference>
<dbReference type="PANTHER" id="PTHR12622">
    <property type="entry name" value="DELTEX-RELATED"/>
    <property type="match status" value="1"/>
</dbReference>
<comment type="pathway">
    <text evidence="2 9">Protein modification; protein ubiquitination.</text>
</comment>
<gene>
    <name evidence="12" type="ORF">WCI35_001497</name>
</gene>
<dbReference type="GO" id="GO:0005737">
    <property type="term" value="C:cytoplasm"/>
    <property type="evidence" value="ECO:0007669"/>
    <property type="project" value="UniProtKB-SubCell"/>
</dbReference>
<proteinExistence type="inferred from homology"/>
<organism evidence="12 13">
    <name type="scientific">Daubentonia madagascariensis</name>
    <name type="common">Aye-aye</name>
    <name type="synonym">Sciurus madagascariensis</name>
    <dbReference type="NCBI Taxonomy" id="31869"/>
    <lineage>
        <taxon>Eukaryota</taxon>
        <taxon>Metazoa</taxon>
        <taxon>Chordata</taxon>
        <taxon>Craniata</taxon>
        <taxon>Vertebrata</taxon>
        <taxon>Euteleostomi</taxon>
        <taxon>Mammalia</taxon>
        <taxon>Eutheria</taxon>
        <taxon>Euarchontoglires</taxon>
        <taxon>Primates</taxon>
        <taxon>Strepsirrhini</taxon>
        <taxon>Chiromyiformes</taxon>
        <taxon>Daubentoniidae</taxon>
        <taxon>Daubentonia</taxon>
    </lineage>
</organism>
<dbReference type="Pfam" id="PF21718">
    <property type="entry name" value="KH_DTX3L"/>
    <property type="match status" value="2"/>
</dbReference>
<dbReference type="Pfam" id="PF23222">
    <property type="entry name" value="RRM_PARP14_1"/>
    <property type="match status" value="1"/>
</dbReference>
<evidence type="ECO:0000256" key="8">
    <source>
        <dbReference type="PROSITE-ProRule" id="PRU00175"/>
    </source>
</evidence>
<evidence type="ECO:0000259" key="11">
    <source>
        <dbReference type="PROSITE" id="PS50089"/>
    </source>
</evidence>
<dbReference type="EMBL" id="JBFSEQ010000001">
    <property type="protein sequence ID" value="KAL2805006.1"/>
    <property type="molecule type" value="Genomic_DNA"/>
</dbReference>
<dbReference type="InterPro" id="IPR039399">
    <property type="entry name" value="Deltex_C_sf"/>
</dbReference>
<dbReference type="InterPro" id="IPR042843">
    <property type="entry name" value="TX3L_RING-HC"/>
</dbReference>
<dbReference type="SMART" id="SM00184">
    <property type="entry name" value="RING"/>
    <property type="match status" value="1"/>
</dbReference>
<evidence type="ECO:0000256" key="6">
    <source>
        <dbReference type="ARBA" id="ARBA00022771"/>
    </source>
</evidence>
<feature type="region of interest" description="Disordered" evidence="10">
    <location>
        <begin position="195"/>
        <end position="232"/>
    </location>
</feature>
<dbReference type="Gene3D" id="3.30.70.330">
    <property type="match status" value="1"/>
</dbReference>
<dbReference type="InterPro" id="IPR048409">
    <property type="entry name" value="DTX3L_KH-like"/>
</dbReference>
<dbReference type="PROSITE" id="PS50089">
    <property type="entry name" value="ZF_RING_2"/>
    <property type="match status" value="1"/>
</dbReference>
<dbReference type="Pfam" id="PF18102">
    <property type="entry name" value="DTC"/>
    <property type="match status" value="1"/>
</dbReference>
<dbReference type="GO" id="GO:0061630">
    <property type="term" value="F:ubiquitin protein ligase activity"/>
    <property type="evidence" value="ECO:0007669"/>
    <property type="project" value="UniProtKB-UniRule"/>
</dbReference>
<name>A0ABD2F924_DAUMA</name>
<reference evidence="12 13" key="1">
    <citation type="journal article" date="2024" name="G3 (Bethesda)">
        <title>A hybrid genome assembly of the endangered aye-aye (Daubentonia madagascariensis).</title>
        <authorList>
            <person name="Versoza C.J."/>
            <person name="Pfeifer S.P."/>
        </authorList>
    </citation>
    <scope>NUCLEOTIDE SEQUENCE [LARGE SCALE GENOMIC DNA]</scope>
    <source>
        <strain evidence="12">6821</strain>
    </source>
</reference>
<dbReference type="InterPro" id="IPR001841">
    <property type="entry name" value="Znf_RING"/>
</dbReference>
<comment type="catalytic activity">
    <reaction evidence="1 9">
        <text>S-ubiquitinyl-[E2 ubiquitin-conjugating enzyme]-L-cysteine + [acceptor protein]-L-lysine = [E2 ubiquitin-conjugating enzyme]-L-cysteine + N(6)-ubiquitinyl-[acceptor protein]-L-lysine.</text>
        <dbReference type="EC" id="2.3.2.27"/>
    </reaction>
</comment>
<feature type="domain" description="RING-type" evidence="11">
    <location>
        <begin position="561"/>
        <end position="600"/>
    </location>
</feature>
<evidence type="ECO:0000256" key="2">
    <source>
        <dbReference type="ARBA" id="ARBA00004906"/>
    </source>
</evidence>
<accession>A0ABD2F924</accession>
<keyword evidence="4 9" id="KW-0808">Transferase</keyword>
<sequence>MASSLCPPSPLLVRVSESGPRVRRKLESYFQSRASGGGECTVRPVDPSAPGTFRVEFRERAAKEGVLKKEKHQMLVDDKPVTIFLEPTENPVEENMRPRISSLTQSEAGAESGEKHPNEGHIPNTVDSCVQKIFLTVTADLNCNLFSKEQRAYITTLCPNVKKMEGHNGIEKVCGDFQDIDKIYHFLSEQFLESEQKHKSSSSKTERKNALNEQDWNSYISPSEPETKSEEKSNCFEVPLPFFEYFKFTHPDKIESIENRYSINIKIQESSPTMVSVDFTSSQSGNLEAARESFVSEFQKNTELLKQECVSLADSKQANKIKRELNHQFTKLLIKEKGRELTLLGTQEDVSAAKQKICEAVVEAPVRILTPGCMTHGIEIDTAHYELLEDELLLEMSEIEQRYDTSSKVSRGSQKTCISFEPKDKQVDLSVHAYASFIDAFQNASCQLMREVLSLKSLSKERKHLHGTKFADAFRKKYPNVHFVLNKDLMTLTGLPNHLAKAKQYVLKGEGMSPLAGEELNEDHEIPMDIDSKDSKGVSLPLKGSVSSEASEADKKEKSICIICMDTISNKQVLPKCKHEFCAPCINEAMSYKPVCPVCQTSYGIQKGNQPDGSMFVTMSKDSLPGYESCGSLVISYNMKGGIQTKEHPNPGRAYYGIQRTAYLPDNKEGREVLTLLRRAFNQKLIFTVGDSRVSGFSDVITWNDIHHKTSRFGGPEKYGYPDHAYLKRVKEELKAKGIE</sequence>
<dbReference type="CDD" id="cd09633">
    <property type="entry name" value="Deltex_C"/>
    <property type="match status" value="1"/>
</dbReference>
<comment type="similarity">
    <text evidence="3 9">Belongs to the Deltex family.</text>
</comment>
<evidence type="ECO:0000256" key="3">
    <source>
        <dbReference type="ARBA" id="ARBA00009413"/>
    </source>
</evidence>
<dbReference type="InterPro" id="IPR039398">
    <property type="entry name" value="Deltex_fam"/>
</dbReference>
<dbReference type="Proteomes" id="UP001610411">
    <property type="component" value="Unassembled WGS sequence"/>
</dbReference>
<keyword evidence="5 9" id="KW-0479">Metal-binding</keyword>
<evidence type="ECO:0000256" key="4">
    <source>
        <dbReference type="ARBA" id="ARBA00022679"/>
    </source>
</evidence>
<dbReference type="AlphaFoldDB" id="A0ABD2F924"/>
<keyword evidence="9" id="KW-0963">Cytoplasm</keyword>
<comment type="subcellular location">
    <subcellularLocation>
        <location evidence="9">Cytoplasm</location>
    </subcellularLocation>
</comment>
<dbReference type="Pfam" id="PF21717">
    <property type="entry name" value="DTX3L_a-b"/>
    <property type="match status" value="1"/>
</dbReference>
<dbReference type="Gene3D" id="3.30.390.130">
    <property type="match status" value="1"/>
</dbReference>
<feature type="compositionally biased region" description="Basic and acidic residues" evidence="10">
    <location>
        <begin position="195"/>
        <end position="210"/>
    </location>
</feature>
<comment type="caution">
    <text evidence="12">The sequence shown here is derived from an EMBL/GenBank/DDBJ whole genome shotgun (WGS) entry which is preliminary data.</text>
</comment>